<dbReference type="EMBL" id="BLAY01000022">
    <property type="protein sequence ID" value="GET37086.1"/>
    <property type="molecule type" value="Genomic_DNA"/>
</dbReference>
<dbReference type="AlphaFoldDB" id="A0AAV3X704"/>
<evidence type="ECO:0000256" key="1">
    <source>
        <dbReference type="SAM" id="Phobius"/>
    </source>
</evidence>
<dbReference type="Proteomes" id="UP001050975">
    <property type="component" value="Unassembled WGS sequence"/>
</dbReference>
<keyword evidence="1" id="KW-0472">Membrane</keyword>
<feature type="transmembrane region" description="Helical" evidence="1">
    <location>
        <begin position="12"/>
        <end position="34"/>
    </location>
</feature>
<name>A0AAV3X704_9CYAN</name>
<sequence>MFIYTQLINRKYKMIALVVIFNTLLALVNFYIAWRVWKIRRVLAGATKAILAADRNTYNVLHPAPRAIAKGQKGTLALRNQYGKLQTQLQQLLQILALIRLGLGVLGRRRTKFDFNGAVRSRQRASGISRPSRWLKKILAK</sequence>
<protein>
    <submittedName>
        <fullName evidence="2">Uncharacterized protein</fullName>
    </submittedName>
</protein>
<keyword evidence="1" id="KW-0812">Transmembrane</keyword>
<proteinExistence type="predicted"/>
<comment type="caution">
    <text evidence="2">The sequence shown here is derived from an EMBL/GenBank/DDBJ whole genome shotgun (WGS) entry which is preliminary data.</text>
</comment>
<organism evidence="2 3">
    <name type="scientific">Microseira wollei NIES-4236</name>
    <dbReference type="NCBI Taxonomy" id="2530354"/>
    <lineage>
        <taxon>Bacteria</taxon>
        <taxon>Bacillati</taxon>
        <taxon>Cyanobacteriota</taxon>
        <taxon>Cyanophyceae</taxon>
        <taxon>Oscillatoriophycideae</taxon>
        <taxon>Aerosakkonematales</taxon>
        <taxon>Aerosakkonemataceae</taxon>
        <taxon>Microseira</taxon>
    </lineage>
</organism>
<keyword evidence="1" id="KW-1133">Transmembrane helix</keyword>
<evidence type="ECO:0000313" key="2">
    <source>
        <dbReference type="EMBL" id="GET37086.1"/>
    </source>
</evidence>
<reference evidence="2" key="1">
    <citation type="submission" date="2019-10" db="EMBL/GenBank/DDBJ databases">
        <title>Draft genome sequece of Microseira wollei NIES-4236.</title>
        <authorList>
            <person name="Yamaguchi H."/>
            <person name="Suzuki S."/>
            <person name="Kawachi M."/>
        </authorList>
    </citation>
    <scope>NUCLEOTIDE SEQUENCE</scope>
    <source>
        <strain evidence="2">NIES-4236</strain>
    </source>
</reference>
<gene>
    <name evidence="2" type="ORF">MiSe_18390</name>
</gene>
<evidence type="ECO:0000313" key="3">
    <source>
        <dbReference type="Proteomes" id="UP001050975"/>
    </source>
</evidence>
<keyword evidence="3" id="KW-1185">Reference proteome</keyword>
<accession>A0AAV3X704</accession>